<evidence type="ECO:0000259" key="4">
    <source>
        <dbReference type="PROSITE" id="PS50043"/>
    </source>
</evidence>
<dbReference type="Gene3D" id="1.10.10.10">
    <property type="entry name" value="Winged helix-like DNA-binding domain superfamily/Winged helix DNA-binding domain"/>
    <property type="match status" value="1"/>
</dbReference>
<organism evidence="5 6">
    <name type="scientific">Cysteiniphilum litorale</name>
    <dbReference type="NCBI Taxonomy" id="2056700"/>
    <lineage>
        <taxon>Bacteria</taxon>
        <taxon>Pseudomonadati</taxon>
        <taxon>Pseudomonadota</taxon>
        <taxon>Gammaproteobacteria</taxon>
        <taxon>Thiotrichales</taxon>
        <taxon>Fastidiosibacteraceae</taxon>
        <taxon>Cysteiniphilum</taxon>
    </lineage>
</organism>
<dbReference type="InterPro" id="IPR000792">
    <property type="entry name" value="Tscrpt_reg_LuxR_C"/>
</dbReference>
<gene>
    <name evidence="5" type="ORF">GCM10010995_07540</name>
</gene>
<evidence type="ECO:0000256" key="3">
    <source>
        <dbReference type="ARBA" id="ARBA00023163"/>
    </source>
</evidence>
<dbReference type="InterPro" id="IPR036388">
    <property type="entry name" value="WH-like_DNA-bd_sf"/>
</dbReference>
<dbReference type="Pfam" id="PF00196">
    <property type="entry name" value="GerE"/>
    <property type="match status" value="1"/>
</dbReference>
<dbReference type="EMBL" id="BMJS01000005">
    <property type="protein sequence ID" value="GGF92866.1"/>
    <property type="molecule type" value="Genomic_DNA"/>
</dbReference>
<dbReference type="SUPFAM" id="SSF46894">
    <property type="entry name" value="C-terminal effector domain of the bipartite response regulators"/>
    <property type="match status" value="1"/>
</dbReference>
<dbReference type="AlphaFoldDB" id="A0A8J2Z2X9"/>
<dbReference type="PRINTS" id="PR00038">
    <property type="entry name" value="HTHLUXR"/>
</dbReference>
<name>A0A8J2Z2X9_9GAMM</name>
<dbReference type="GO" id="GO:0006355">
    <property type="term" value="P:regulation of DNA-templated transcription"/>
    <property type="evidence" value="ECO:0007669"/>
    <property type="project" value="InterPro"/>
</dbReference>
<reference evidence="5" key="1">
    <citation type="journal article" date="2014" name="Int. J. Syst. Evol. Microbiol.">
        <title>Complete genome sequence of Corynebacterium casei LMG S-19264T (=DSM 44701T), isolated from a smear-ripened cheese.</title>
        <authorList>
            <consortium name="US DOE Joint Genome Institute (JGI-PGF)"/>
            <person name="Walter F."/>
            <person name="Albersmeier A."/>
            <person name="Kalinowski J."/>
            <person name="Ruckert C."/>
        </authorList>
    </citation>
    <scope>NUCLEOTIDE SEQUENCE</scope>
    <source>
        <strain evidence="5">CGMCC 1.15758</strain>
    </source>
</reference>
<keyword evidence="6" id="KW-1185">Reference proteome</keyword>
<protein>
    <recommendedName>
        <fullName evidence="4">HTH luxR-type domain-containing protein</fullName>
    </recommendedName>
</protein>
<dbReference type="SMART" id="SM00421">
    <property type="entry name" value="HTH_LUXR"/>
    <property type="match status" value="1"/>
</dbReference>
<evidence type="ECO:0000256" key="2">
    <source>
        <dbReference type="ARBA" id="ARBA00023125"/>
    </source>
</evidence>
<dbReference type="GO" id="GO:0003677">
    <property type="term" value="F:DNA binding"/>
    <property type="evidence" value="ECO:0007669"/>
    <property type="project" value="UniProtKB-KW"/>
</dbReference>
<comment type="caution">
    <text evidence="5">The sequence shown here is derived from an EMBL/GenBank/DDBJ whole genome shotgun (WGS) entry which is preliminary data.</text>
</comment>
<dbReference type="Proteomes" id="UP000636949">
    <property type="component" value="Unassembled WGS sequence"/>
</dbReference>
<dbReference type="RefSeq" id="WP_206609092.1">
    <property type="nucleotide sequence ID" value="NZ_BMJS01000005.1"/>
</dbReference>
<keyword evidence="2" id="KW-0238">DNA-binding</keyword>
<evidence type="ECO:0000256" key="1">
    <source>
        <dbReference type="ARBA" id="ARBA00023015"/>
    </source>
</evidence>
<dbReference type="PANTHER" id="PTHR44688:SF16">
    <property type="entry name" value="DNA-BINDING TRANSCRIPTIONAL ACTIVATOR DEVR_DOSR"/>
    <property type="match status" value="1"/>
</dbReference>
<feature type="domain" description="HTH luxR-type" evidence="4">
    <location>
        <begin position="190"/>
        <end position="255"/>
    </location>
</feature>
<reference evidence="5" key="2">
    <citation type="submission" date="2020-09" db="EMBL/GenBank/DDBJ databases">
        <authorList>
            <person name="Sun Q."/>
            <person name="Zhou Y."/>
        </authorList>
    </citation>
    <scope>NUCLEOTIDE SEQUENCE</scope>
    <source>
        <strain evidence="5">CGMCC 1.15758</strain>
    </source>
</reference>
<evidence type="ECO:0000313" key="6">
    <source>
        <dbReference type="Proteomes" id="UP000636949"/>
    </source>
</evidence>
<dbReference type="InterPro" id="IPR016032">
    <property type="entry name" value="Sig_transdc_resp-reg_C-effctor"/>
</dbReference>
<keyword evidence="3" id="KW-0804">Transcription</keyword>
<evidence type="ECO:0000313" key="5">
    <source>
        <dbReference type="EMBL" id="GGF92866.1"/>
    </source>
</evidence>
<accession>A0A8J2Z2X9</accession>
<sequence length="269" mass="31763">MHKIPLNEFVKNSEREVNKISKPFKEETGVNFFAYIKQYDDGSFCDLISNPEWSQYFYDTYLDNIETTTKRLTPGINYWRRNSNHSISQVQEDARDNFDIDARIEFVYRDDLQGCYHIYAFSADRKTADKAYRYYDMHRGKLLKFIGHFNHKASSLIAEGDRPENRVQIAKYVSPEHSDTRRNYASELKLENASSELKDREFEVMVLYANGCTEKQIAEMLNRSPNTVSTYLQIIRDKTACHDKRDLHRYVVNNGWSGLEKFFFPYINA</sequence>
<dbReference type="PROSITE" id="PS50043">
    <property type="entry name" value="HTH_LUXR_2"/>
    <property type="match status" value="1"/>
</dbReference>
<dbReference type="CDD" id="cd06170">
    <property type="entry name" value="LuxR_C_like"/>
    <property type="match status" value="1"/>
</dbReference>
<proteinExistence type="predicted"/>
<keyword evidence="1" id="KW-0805">Transcription regulation</keyword>
<dbReference type="PANTHER" id="PTHR44688">
    <property type="entry name" value="DNA-BINDING TRANSCRIPTIONAL ACTIVATOR DEVR_DOSR"/>
    <property type="match status" value="1"/>
</dbReference>